<accession>A0A3N4KVW8</accession>
<protein>
    <submittedName>
        <fullName evidence="2">Uncharacterized protein</fullName>
    </submittedName>
</protein>
<reference evidence="2 3" key="1">
    <citation type="journal article" date="2018" name="Nat. Ecol. Evol.">
        <title>Pezizomycetes genomes reveal the molecular basis of ectomycorrhizal truffle lifestyle.</title>
        <authorList>
            <person name="Murat C."/>
            <person name="Payen T."/>
            <person name="Noel B."/>
            <person name="Kuo A."/>
            <person name="Morin E."/>
            <person name="Chen J."/>
            <person name="Kohler A."/>
            <person name="Krizsan K."/>
            <person name="Balestrini R."/>
            <person name="Da Silva C."/>
            <person name="Montanini B."/>
            <person name="Hainaut M."/>
            <person name="Levati E."/>
            <person name="Barry K.W."/>
            <person name="Belfiori B."/>
            <person name="Cichocki N."/>
            <person name="Clum A."/>
            <person name="Dockter R.B."/>
            <person name="Fauchery L."/>
            <person name="Guy J."/>
            <person name="Iotti M."/>
            <person name="Le Tacon F."/>
            <person name="Lindquist E.A."/>
            <person name="Lipzen A."/>
            <person name="Malagnac F."/>
            <person name="Mello A."/>
            <person name="Molinier V."/>
            <person name="Miyauchi S."/>
            <person name="Poulain J."/>
            <person name="Riccioni C."/>
            <person name="Rubini A."/>
            <person name="Sitrit Y."/>
            <person name="Splivallo R."/>
            <person name="Traeger S."/>
            <person name="Wang M."/>
            <person name="Zifcakova L."/>
            <person name="Wipf D."/>
            <person name="Zambonelli A."/>
            <person name="Paolocci F."/>
            <person name="Nowrousian M."/>
            <person name="Ottonello S."/>
            <person name="Baldrian P."/>
            <person name="Spatafora J.W."/>
            <person name="Henrissat B."/>
            <person name="Nagy L.G."/>
            <person name="Aury J.M."/>
            <person name="Wincker P."/>
            <person name="Grigoriev I.V."/>
            <person name="Bonfante P."/>
            <person name="Martin F.M."/>
        </authorList>
    </citation>
    <scope>NUCLEOTIDE SEQUENCE [LARGE SCALE GENOMIC DNA]</scope>
    <source>
        <strain evidence="2 3">CCBAS932</strain>
    </source>
</reference>
<sequence>MGYVGETFRHNINPYFDGAENGYFCMPVAEMSVRGLNYPTDVPNVFFGNEHANNMPLAMPEDFRAMDRDFPKVVEVQKANPISRDSNTPPKSYHHSDIVDSPSWKKGGRAPPKRIASLTPGSPDSSKPLGPISYEEKKLPWPTDLESAYMPVGPDISLLDDYYLPNERFPFLGPDYSYEEDLFSPTEPEQAENPYASQLPLGPQLNRTTQVYVPYRPTLPLSPQEESERPYSYNNIVNPYRGNSWYAADRQDFDQGKITPMSPGSSQKSGDETSCRPVLRKPVPKSPGSNSRSQTMDSSISYGYFDREQIPPVPPIPQQIAYVDAMSPERRVQPISLRTASLYSPPITPPISSSAVPPPIPPKHNISPVERHDTLGSELKNQEQPIRALSLDSRSYQRPNMPAPVERPSSFTPATGLAKPPVPIAAPKRKRWWKRLFSRSHKSIVIS</sequence>
<keyword evidence="3" id="KW-1185">Reference proteome</keyword>
<organism evidence="2 3">
    <name type="scientific">Morchella conica CCBAS932</name>
    <dbReference type="NCBI Taxonomy" id="1392247"/>
    <lineage>
        <taxon>Eukaryota</taxon>
        <taxon>Fungi</taxon>
        <taxon>Dikarya</taxon>
        <taxon>Ascomycota</taxon>
        <taxon>Pezizomycotina</taxon>
        <taxon>Pezizomycetes</taxon>
        <taxon>Pezizales</taxon>
        <taxon>Morchellaceae</taxon>
        <taxon>Morchella</taxon>
    </lineage>
</organism>
<evidence type="ECO:0000313" key="3">
    <source>
        <dbReference type="Proteomes" id="UP000277580"/>
    </source>
</evidence>
<name>A0A3N4KVW8_9PEZI</name>
<evidence type="ECO:0000256" key="1">
    <source>
        <dbReference type="SAM" id="MobiDB-lite"/>
    </source>
</evidence>
<evidence type="ECO:0000313" key="2">
    <source>
        <dbReference type="EMBL" id="RPB12501.1"/>
    </source>
</evidence>
<dbReference type="Proteomes" id="UP000277580">
    <property type="component" value="Unassembled WGS sequence"/>
</dbReference>
<dbReference type="OrthoDB" id="5321152at2759"/>
<gene>
    <name evidence="2" type="ORF">P167DRAFT_535851</name>
</gene>
<proteinExistence type="predicted"/>
<dbReference type="AlphaFoldDB" id="A0A3N4KVW8"/>
<feature type="compositionally biased region" description="Polar residues" evidence="1">
    <location>
        <begin position="287"/>
        <end position="297"/>
    </location>
</feature>
<feature type="region of interest" description="Disordered" evidence="1">
    <location>
        <begin position="254"/>
        <end position="297"/>
    </location>
</feature>
<dbReference type="InParanoid" id="A0A3N4KVW8"/>
<feature type="region of interest" description="Disordered" evidence="1">
    <location>
        <begin position="78"/>
        <end position="131"/>
    </location>
</feature>
<feature type="region of interest" description="Disordered" evidence="1">
    <location>
        <begin position="396"/>
        <end position="422"/>
    </location>
</feature>
<dbReference type="EMBL" id="ML119128">
    <property type="protein sequence ID" value="RPB12501.1"/>
    <property type="molecule type" value="Genomic_DNA"/>
</dbReference>